<dbReference type="EMBL" id="CM037158">
    <property type="protein sequence ID" value="KAH7850590.1"/>
    <property type="molecule type" value="Genomic_DNA"/>
</dbReference>
<dbReference type="Proteomes" id="UP000828048">
    <property type="component" value="Chromosome 8"/>
</dbReference>
<accession>A0ACB7YAI9</accession>
<gene>
    <name evidence="1" type="ORF">Vadar_000260</name>
</gene>
<proteinExistence type="predicted"/>
<evidence type="ECO:0000313" key="1">
    <source>
        <dbReference type="EMBL" id="KAH7850590.1"/>
    </source>
</evidence>
<keyword evidence="2" id="KW-1185">Reference proteome</keyword>
<comment type="caution">
    <text evidence="1">The sequence shown here is derived from an EMBL/GenBank/DDBJ whole genome shotgun (WGS) entry which is preliminary data.</text>
</comment>
<organism evidence="1 2">
    <name type="scientific">Vaccinium darrowii</name>
    <dbReference type="NCBI Taxonomy" id="229202"/>
    <lineage>
        <taxon>Eukaryota</taxon>
        <taxon>Viridiplantae</taxon>
        <taxon>Streptophyta</taxon>
        <taxon>Embryophyta</taxon>
        <taxon>Tracheophyta</taxon>
        <taxon>Spermatophyta</taxon>
        <taxon>Magnoliopsida</taxon>
        <taxon>eudicotyledons</taxon>
        <taxon>Gunneridae</taxon>
        <taxon>Pentapetalae</taxon>
        <taxon>asterids</taxon>
        <taxon>Ericales</taxon>
        <taxon>Ericaceae</taxon>
        <taxon>Vaccinioideae</taxon>
        <taxon>Vaccinieae</taxon>
        <taxon>Vaccinium</taxon>
    </lineage>
</organism>
<protein>
    <submittedName>
        <fullName evidence="1">Uncharacterized protein</fullName>
    </submittedName>
</protein>
<evidence type="ECO:0000313" key="2">
    <source>
        <dbReference type="Proteomes" id="UP000828048"/>
    </source>
</evidence>
<name>A0ACB7YAI9_9ERIC</name>
<sequence>MMVVLGNGEECWLWREKQGNANSADRKDKKRRSFAQAGGGLCHNPSTIPPNITAAEATWLRSFYDETENEQSKHAIAVAAATAAAADAAVAAAQAAVAVVRLTSHGRGTMFGGGRERWAAVKIQTVFRGYLARKALKALKGLVKLQALFRGYLVRKQAAETLHGMQSLIRAQATVRAKKSLGLSNNADHFYPRFRARKSRDEMFDDTRSEYIATIHSRRISSSFDAIDESPKIVEVDTGRPKSRSRRPNTTSESGDDPFGPSLSSPLPCRVPPRLSIPDWGGVPGYECRCSTAQTTPRFVNAPMTPTKSVSGESIYRQGMGFYPHYMANTQSFKAKLRSHSAPKQRPEVGPKKRVSLNEMMESRNSVSGVRMQRSCSQAQEVVSFKNAVMGKLDRSLEFGREGEREYCMERRW</sequence>
<reference evidence="1 2" key="1">
    <citation type="journal article" date="2021" name="Hortic Res">
        <title>High-quality reference genome and annotation aids understanding of berry development for evergreen blueberry (Vaccinium darrowii).</title>
        <authorList>
            <person name="Yu J."/>
            <person name="Hulse-Kemp A.M."/>
            <person name="Babiker E."/>
            <person name="Staton M."/>
        </authorList>
    </citation>
    <scope>NUCLEOTIDE SEQUENCE [LARGE SCALE GENOMIC DNA]</scope>
    <source>
        <strain evidence="2">cv. NJ 8807/NJ 8810</strain>
        <tissue evidence="1">Young leaf</tissue>
    </source>
</reference>